<keyword evidence="3" id="KW-1185">Reference proteome</keyword>
<evidence type="ECO:0000313" key="2">
    <source>
        <dbReference type="EMBL" id="CAL1403420.1"/>
    </source>
</evidence>
<protein>
    <submittedName>
        <fullName evidence="2">Uncharacterized protein</fullName>
    </submittedName>
</protein>
<gene>
    <name evidence="2" type="ORF">LTRI10_LOCUS43358</name>
</gene>
<dbReference type="AlphaFoldDB" id="A0AAV2G0T7"/>
<name>A0AAV2G0T7_9ROSI</name>
<dbReference type="Proteomes" id="UP001497516">
    <property type="component" value="Chromosome 7"/>
</dbReference>
<feature type="region of interest" description="Disordered" evidence="1">
    <location>
        <begin position="47"/>
        <end position="88"/>
    </location>
</feature>
<evidence type="ECO:0000256" key="1">
    <source>
        <dbReference type="SAM" id="MobiDB-lite"/>
    </source>
</evidence>
<reference evidence="2 3" key="1">
    <citation type="submission" date="2024-04" db="EMBL/GenBank/DDBJ databases">
        <authorList>
            <person name="Fracassetti M."/>
        </authorList>
    </citation>
    <scope>NUCLEOTIDE SEQUENCE [LARGE SCALE GENOMIC DNA]</scope>
</reference>
<evidence type="ECO:0000313" key="3">
    <source>
        <dbReference type="Proteomes" id="UP001497516"/>
    </source>
</evidence>
<sequence>MLAFDIHVDDTGKMFFIDLEIEELRRGKEGEWRRCEERGREVRLERVRGGSTAAGGRGEAWREVGMGRRRVRGGRGRPAGGDRKPSYN</sequence>
<dbReference type="EMBL" id="OZ034820">
    <property type="protein sequence ID" value="CAL1403420.1"/>
    <property type="molecule type" value="Genomic_DNA"/>
</dbReference>
<organism evidence="2 3">
    <name type="scientific">Linum trigynum</name>
    <dbReference type="NCBI Taxonomy" id="586398"/>
    <lineage>
        <taxon>Eukaryota</taxon>
        <taxon>Viridiplantae</taxon>
        <taxon>Streptophyta</taxon>
        <taxon>Embryophyta</taxon>
        <taxon>Tracheophyta</taxon>
        <taxon>Spermatophyta</taxon>
        <taxon>Magnoliopsida</taxon>
        <taxon>eudicotyledons</taxon>
        <taxon>Gunneridae</taxon>
        <taxon>Pentapetalae</taxon>
        <taxon>rosids</taxon>
        <taxon>fabids</taxon>
        <taxon>Malpighiales</taxon>
        <taxon>Linaceae</taxon>
        <taxon>Linum</taxon>
    </lineage>
</organism>
<accession>A0AAV2G0T7</accession>
<proteinExistence type="predicted"/>